<dbReference type="InterPro" id="IPR003607">
    <property type="entry name" value="HD/PDEase_dom"/>
</dbReference>
<dbReference type="Gene3D" id="1.10.3210.10">
    <property type="entry name" value="Hypothetical protein af1432"/>
    <property type="match status" value="1"/>
</dbReference>
<dbReference type="CDD" id="cd00077">
    <property type="entry name" value="HDc"/>
    <property type="match status" value="1"/>
</dbReference>
<evidence type="ECO:0000313" key="3">
    <source>
        <dbReference type="Proteomes" id="UP000035526"/>
    </source>
</evidence>
<dbReference type="PANTHER" id="PTHR45228:SF9">
    <property type="entry name" value="3'3'-CGAMP-SPECIFIC PHOSPHODIESTERASE 2"/>
    <property type="match status" value="1"/>
</dbReference>
<evidence type="ECO:0000259" key="1">
    <source>
        <dbReference type="PROSITE" id="PS51832"/>
    </source>
</evidence>
<dbReference type="SUPFAM" id="SSF109604">
    <property type="entry name" value="HD-domain/PDEase-like"/>
    <property type="match status" value="1"/>
</dbReference>
<feature type="domain" description="HD-GYP" evidence="1">
    <location>
        <begin position="1"/>
        <end position="171"/>
    </location>
</feature>
<comment type="caution">
    <text evidence="2">The sequence shown here is derived from an EMBL/GenBank/DDBJ whole genome shotgun (WGS) entry which is preliminary data.</text>
</comment>
<proteinExistence type="predicted"/>
<organism evidence="2 3">
    <name type="scientific">Aliarcobacter butzleri L351</name>
    <dbReference type="NCBI Taxonomy" id="1447259"/>
    <lineage>
        <taxon>Bacteria</taxon>
        <taxon>Pseudomonadati</taxon>
        <taxon>Campylobacterota</taxon>
        <taxon>Epsilonproteobacteria</taxon>
        <taxon>Campylobacterales</taxon>
        <taxon>Arcobacteraceae</taxon>
        <taxon>Aliarcobacter</taxon>
    </lineage>
</organism>
<dbReference type="Pfam" id="PF13487">
    <property type="entry name" value="HD_5"/>
    <property type="match status" value="1"/>
</dbReference>
<sequence>KRVAEYSKLLALLYGLDEKESDILFTASPMHDIGKVGVPDSILNKAGKLDENEYKMMKKHCVIGYNILKNSKREILKAAAIVAMQHHEKWDGSGYPRGLKEEEIHIYGRITAVADVFDALGSDRCYKKAWENEKIFELFRNEKAKHFDPKLVDLFFDNIDKFIEIKNKYKD</sequence>
<dbReference type="RefSeq" id="WP_046991266.1">
    <property type="nucleotide sequence ID" value="NZ_JAIS01000033.1"/>
</dbReference>
<gene>
    <name evidence="2" type="ORF">AF76_02800</name>
</gene>
<dbReference type="InterPro" id="IPR037522">
    <property type="entry name" value="HD_GYP_dom"/>
</dbReference>
<dbReference type="InterPro" id="IPR052020">
    <property type="entry name" value="Cyclic_di-GMP/3'3'-cGAMP_PDE"/>
</dbReference>
<dbReference type="EMBL" id="JAIS01000033">
    <property type="protein sequence ID" value="KLE02207.1"/>
    <property type="molecule type" value="Genomic_DNA"/>
</dbReference>
<evidence type="ECO:0000313" key="2">
    <source>
        <dbReference type="EMBL" id="KLE02207.1"/>
    </source>
</evidence>
<dbReference type="Proteomes" id="UP000035526">
    <property type="component" value="Unassembled WGS sequence"/>
</dbReference>
<reference evidence="2 3" key="1">
    <citation type="submission" date="2014-01" db="EMBL/GenBank/DDBJ databases">
        <title>Development of a Comparative Genomic Fingerprinting Assay for High Resolution Genotyping of Arcobacter butzleri.</title>
        <authorList>
            <person name="Webb A.L."/>
            <person name="Inglis G.D."/>
            <person name="Kruczkiewicz P."/>
            <person name="Selinger L.B."/>
            <person name="Taboada E.N."/>
        </authorList>
    </citation>
    <scope>NUCLEOTIDE SEQUENCE [LARGE SCALE GENOMIC DNA]</scope>
    <source>
        <strain evidence="2 3">L351</strain>
    </source>
</reference>
<dbReference type="PANTHER" id="PTHR45228">
    <property type="entry name" value="CYCLIC DI-GMP PHOSPHODIESTERASE TM_0186-RELATED"/>
    <property type="match status" value="1"/>
</dbReference>
<dbReference type="PROSITE" id="PS51832">
    <property type="entry name" value="HD_GYP"/>
    <property type="match status" value="1"/>
</dbReference>
<dbReference type="AlphaFoldDB" id="A0A837J773"/>
<feature type="non-terminal residue" evidence="2">
    <location>
        <position position="1"/>
    </location>
</feature>
<protein>
    <recommendedName>
        <fullName evidence="1">HD-GYP domain-containing protein</fullName>
    </recommendedName>
</protein>
<accession>A0A837J773</accession>
<name>A0A837J773_9BACT</name>